<dbReference type="PANTHER" id="PTHR11772:SF23">
    <property type="entry name" value="ASPARAGINE SYNTHETASE [GLUTAMINE-HYDROLYZING]"/>
    <property type="match status" value="1"/>
</dbReference>
<dbReference type="InterPro" id="IPR050795">
    <property type="entry name" value="Asn_Synthetase"/>
</dbReference>
<evidence type="ECO:0000259" key="10">
    <source>
        <dbReference type="PROSITE" id="PS51278"/>
    </source>
</evidence>
<reference evidence="11" key="1">
    <citation type="journal article" date="2020" name="Nature">
        <title>Giant virus diversity and host interactions through global metagenomics.</title>
        <authorList>
            <person name="Schulz F."/>
            <person name="Roux S."/>
            <person name="Paez-Espino D."/>
            <person name="Jungbluth S."/>
            <person name="Walsh D.A."/>
            <person name="Denef V.J."/>
            <person name="McMahon K.D."/>
            <person name="Konstantinidis K.T."/>
            <person name="Eloe-Fadrosh E.A."/>
            <person name="Kyrpides N.C."/>
            <person name="Woyke T."/>
        </authorList>
    </citation>
    <scope>NUCLEOTIDE SEQUENCE</scope>
    <source>
        <strain evidence="11">GVMAG-S-1101161-73</strain>
    </source>
</reference>
<dbReference type="InterPro" id="IPR029055">
    <property type="entry name" value="Ntn_hydrolases_N"/>
</dbReference>
<dbReference type="InterPro" id="IPR006426">
    <property type="entry name" value="Asn_synth_AEB"/>
</dbReference>
<evidence type="ECO:0000256" key="8">
    <source>
        <dbReference type="ARBA" id="ARBA00030234"/>
    </source>
</evidence>
<keyword evidence="5" id="KW-0547">Nucleotide-binding</keyword>
<keyword evidence="4" id="KW-0028">Amino-acid biosynthesis</keyword>
<evidence type="ECO:0000256" key="9">
    <source>
        <dbReference type="ARBA" id="ARBA00048741"/>
    </source>
</evidence>
<evidence type="ECO:0000256" key="6">
    <source>
        <dbReference type="ARBA" id="ARBA00022840"/>
    </source>
</evidence>
<name>A0A6C0ANK0_9ZZZZ</name>
<dbReference type="Pfam" id="PF00733">
    <property type="entry name" value="Asn_synthase"/>
    <property type="match status" value="1"/>
</dbReference>
<dbReference type="GO" id="GO:0005829">
    <property type="term" value="C:cytosol"/>
    <property type="evidence" value="ECO:0007669"/>
    <property type="project" value="TreeGrafter"/>
</dbReference>
<dbReference type="Gene3D" id="3.60.20.10">
    <property type="entry name" value="Glutamine Phosphoribosylpyrophosphate, subunit 1, domain 1"/>
    <property type="match status" value="1"/>
</dbReference>
<dbReference type="AlphaFoldDB" id="A0A6C0ANK0"/>
<proteinExistence type="predicted"/>
<keyword evidence="3" id="KW-0436">Ligase</keyword>
<dbReference type="PIRSF" id="PIRSF001589">
    <property type="entry name" value="Asn_synthetase_glu-h"/>
    <property type="match status" value="1"/>
</dbReference>
<evidence type="ECO:0000256" key="7">
    <source>
        <dbReference type="ARBA" id="ARBA00022888"/>
    </source>
</evidence>
<evidence type="ECO:0000256" key="4">
    <source>
        <dbReference type="ARBA" id="ARBA00022605"/>
    </source>
</evidence>
<keyword evidence="7" id="KW-0061">Asparagine biosynthesis</keyword>
<keyword evidence="6" id="KW-0067">ATP-binding</keyword>
<evidence type="ECO:0000313" key="11">
    <source>
        <dbReference type="EMBL" id="QHS81389.1"/>
    </source>
</evidence>
<dbReference type="GO" id="GO:0005524">
    <property type="term" value="F:ATP binding"/>
    <property type="evidence" value="ECO:0007669"/>
    <property type="project" value="UniProtKB-KW"/>
</dbReference>
<dbReference type="Gene3D" id="3.40.50.620">
    <property type="entry name" value="HUPs"/>
    <property type="match status" value="1"/>
</dbReference>
<feature type="domain" description="Glutamine amidotransferase type-2" evidence="10">
    <location>
        <begin position="2"/>
        <end position="202"/>
    </location>
</feature>
<dbReference type="InterPro" id="IPR017932">
    <property type="entry name" value="GATase_2_dom"/>
</dbReference>
<evidence type="ECO:0000256" key="5">
    <source>
        <dbReference type="ARBA" id="ARBA00022741"/>
    </source>
</evidence>
<dbReference type="GO" id="GO:0004066">
    <property type="term" value="F:asparagine synthase (glutamine-hydrolyzing) activity"/>
    <property type="evidence" value="ECO:0007669"/>
    <property type="project" value="UniProtKB-EC"/>
</dbReference>
<dbReference type="EMBL" id="MN740736">
    <property type="protein sequence ID" value="QHS81389.1"/>
    <property type="molecule type" value="Genomic_DNA"/>
</dbReference>
<dbReference type="GO" id="GO:0006529">
    <property type="term" value="P:asparagine biosynthetic process"/>
    <property type="evidence" value="ECO:0007669"/>
    <property type="project" value="UniProtKB-KW"/>
</dbReference>
<dbReference type="InterPro" id="IPR001962">
    <property type="entry name" value="Asn_synthase"/>
</dbReference>
<dbReference type="Pfam" id="PF13537">
    <property type="entry name" value="GATase_7"/>
    <property type="match status" value="1"/>
</dbReference>
<dbReference type="CDD" id="cd01991">
    <property type="entry name" value="Asn_synthase_B_C"/>
    <property type="match status" value="1"/>
</dbReference>
<dbReference type="PANTHER" id="PTHR11772">
    <property type="entry name" value="ASPARAGINE SYNTHETASE"/>
    <property type="match status" value="1"/>
</dbReference>
<evidence type="ECO:0000256" key="3">
    <source>
        <dbReference type="ARBA" id="ARBA00022598"/>
    </source>
</evidence>
<protein>
    <recommendedName>
        <fullName evidence="2">asparagine synthase (glutamine-hydrolyzing)</fullName>
        <ecNumber evidence="2">6.3.5.4</ecNumber>
    </recommendedName>
    <alternativeName>
        <fullName evidence="8">Glutamine-dependent asparagine synthetase</fullName>
    </alternativeName>
</protein>
<evidence type="ECO:0000256" key="2">
    <source>
        <dbReference type="ARBA" id="ARBA00012737"/>
    </source>
</evidence>
<dbReference type="EC" id="6.3.5.4" evidence="2"/>
<sequence>MCGIWCRIGLNKDPQDPAPWVKQLEARGPEGTRIVNLNDKVTMAFTRLAINGLTNAGMQPYTKGHLTWICNGEIYNSKELEESLGLTNTGSDCECIGDLYMRHRDNLVAFARALDGVFAIALYDAERDKLIVTRDPFGIRPLFIGCRPNTEISLANINNSAVPVFHSKFNTLVFASELKALVPYFESVMVFNPGTIQCYDVAATSIVYDFRYHSVGWMTNPQFRPSEPSGFVDASTALRFALEESVRKRLLTDRPIACLLSGGLDSSLIAALLQNNLRNLNKSPLKTFSIGFEGSSDLAHARIVADWIGSDHTEIKMTPDEFFNAIPEVIKAIESYDTTTVRASTGNYLIAKKIRELTDCKVVFNGDGSDELFGGYLYFNNAPNEEAFHSETERLLGDIHLFDVLRSDRSMSANGLEARTPFLDKQFVSVVRSIHPRFLRPIKGSQMEKFILRSAFDDGITLPPEILWRRKEAFSDGVSSPEKAWFQEIQEHVKACVPQDWQIKATLSYSMHMTPRTAEEFYYRYLFTLSYGLSALHIAVPYRWMPQWCPETTDPSARTLQMYNETSDTSA</sequence>
<comment type="pathway">
    <text evidence="1">Amino-acid biosynthesis; L-asparagine biosynthesis; L-asparagine from L-aspartate (L-Gln route): step 1/1.</text>
</comment>
<evidence type="ECO:0000256" key="1">
    <source>
        <dbReference type="ARBA" id="ARBA00005187"/>
    </source>
</evidence>
<accession>A0A6C0ANK0</accession>
<dbReference type="SUPFAM" id="SSF52402">
    <property type="entry name" value="Adenine nucleotide alpha hydrolases-like"/>
    <property type="match status" value="1"/>
</dbReference>
<organism evidence="11">
    <name type="scientific">viral metagenome</name>
    <dbReference type="NCBI Taxonomy" id="1070528"/>
    <lineage>
        <taxon>unclassified sequences</taxon>
        <taxon>metagenomes</taxon>
        <taxon>organismal metagenomes</taxon>
    </lineage>
</organism>
<dbReference type="InterPro" id="IPR014729">
    <property type="entry name" value="Rossmann-like_a/b/a_fold"/>
</dbReference>
<comment type="catalytic activity">
    <reaction evidence="9">
        <text>L-aspartate + L-glutamine + ATP + H2O = L-asparagine + L-glutamate + AMP + diphosphate + H(+)</text>
        <dbReference type="Rhea" id="RHEA:12228"/>
        <dbReference type="ChEBI" id="CHEBI:15377"/>
        <dbReference type="ChEBI" id="CHEBI:15378"/>
        <dbReference type="ChEBI" id="CHEBI:29985"/>
        <dbReference type="ChEBI" id="CHEBI:29991"/>
        <dbReference type="ChEBI" id="CHEBI:30616"/>
        <dbReference type="ChEBI" id="CHEBI:33019"/>
        <dbReference type="ChEBI" id="CHEBI:58048"/>
        <dbReference type="ChEBI" id="CHEBI:58359"/>
        <dbReference type="ChEBI" id="CHEBI:456215"/>
        <dbReference type="EC" id="6.3.5.4"/>
    </reaction>
</comment>
<dbReference type="SUPFAM" id="SSF56235">
    <property type="entry name" value="N-terminal nucleophile aminohydrolases (Ntn hydrolases)"/>
    <property type="match status" value="1"/>
</dbReference>
<dbReference type="PROSITE" id="PS51278">
    <property type="entry name" value="GATASE_TYPE_2"/>
    <property type="match status" value="1"/>
</dbReference>